<dbReference type="AlphaFoldDB" id="A0A7W7T0D1"/>
<protein>
    <submittedName>
        <fullName evidence="4">NAD(P)-dependent dehydrogenase (Short-subunit alcohol dehydrogenase family)</fullName>
    </submittedName>
</protein>
<dbReference type="PRINTS" id="PR00080">
    <property type="entry name" value="SDRFAMILY"/>
</dbReference>
<dbReference type="InterPro" id="IPR036291">
    <property type="entry name" value="NAD(P)-bd_dom_sf"/>
</dbReference>
<evidence type="ECO:0000313" key="4">
    <source>
        <dbReference type="EMBL" id="MBB4964254.1"/>
    </source>
</evidence>
<evidence type="ECO:0000256" key="3">
    <source>
        <dbReference type="RuleBase" id="RU000363"/>
    </source>
</evidence>
<dbReference type="GO" id="GO:0016491">
    <property type="term" value="F:oxidoreductase activity"/>
    <property type="evidence" value="ECO:0007669"/>
    <property type="project" value="UniProtKB-KW"/>
</dbReference>
<keyword evidence="5" id="KW-1185">Reference proteome</keyword>
<dbReference type="Proteomes" id="UP000542674">
    <property type="component" value="Unassembled WGS sequence"/>
</dbReference>
<dbReference type="NCBIfam" id="NF006119">
    <property type="entry name" value="PRK08264.1-5"/>
    <property type="match status" value="1"/>
</dbReference>
<evidence type="ECO:0000256" key="1">
    <source>
        <dbReference type="ARBA" id="ARBA00006484"/>
    </source>
</evidence>
<organism evidence="4 5">
    <name type="scientific">Saccharothrix violaceirubra</name>
    <dbReference type="NCBI Taxonomy" id="413306"/>
    <lineage>
        <taxon>Bacteria</taxon>
        <taxon>Bacillati</taxon>
        <taxon>Actinomycetota</taxon>
        <taxon>Actinomycetes</taxon>
        <taxon>Pseudonocardiales</taxon>
        <taxon>Pseudonocardiaceae</taxon>
        <taxon>Saccharothrix</taxon>
    </lineage>
</organism>
<comment type="similarity">
    <text evidence="1 3">Belongs to the short-chain dehydrogenases/reductases (SDR) family.</text>
</comment>
<gene>
    <name evidence="4" type="ORF">F4559_001613</name>
</gene>
<sequence>MDIGGSTALVTGANRGLGRVLAAELLARGAKTVYAAAREPDTVTVPGVVPVRLDVTDPGQVAAAAERCGDVTLLVNNAGVLTNSPLLGVSGTEPAAREMAVNYFGMLAMCQAFAAPLGRNGGGAIVNILSVASFYTNPATGSYSASKAAAWALTNGVRVELRRQGTLVVGVHCGYIDTDMAAGVTAAKASPEHIAALTLDAVRDGYEEVLADEKARAIKASIPRHLEELYPEVQRAWDSRVTPASG</sequence>
<keyword evidence="2" id="KW-0560">Oxidoreductase</keyword>
<reference evidence="4 5" key="1">
    <citation type="submission" date="2020-08" db="EMBL/GenBank/DDBJ databases">
        <title>Sequencing the genomes of 1000 actinobacteria strains.</title>
        <authorList>
            <person name="Klenk H.-P."/>
        </authorList>
    </citation>
    <scope>NUCLEOTIDE SEQUENCE [LARGE SCALE GENOMIC DNA]</scope>
    <source>
        <strain evidence="4 5">DSM 45084</strain>
    </source>
</reference>
<evidence type="ECO:0000256" key="2">
    <source>
        <dbReference type="ARBA" id="ARBA00023002"/>
    </source>
</evidence>
<dbReference type="PANTHER" id="PTHR43391:SF91">
    <property type="entry name" value="OS04G0390700 PROTEIN"/>
    <property type="match status" value="1"/>
</dbReference>
<name>A0A7W7T0D1_9PSEU</name>
<dbReference type="SUPFAM" id="SSF51735">
    <property type="entry name" value="NAD(P)-binding Rossmann-fold domains"/>
    <property type="match status" value="1"/>
</dbReference>
<dbReference type="PRINTS" id="PR00081">
    <property type="entry name" value="GDHRDH"/>
</dbReference>
<dbReference type="RefSeq" id="WP_184667146.1">
    <property type="nucleotide sequence ID" value="NZ_BAABAI010000027.1"/>
</dbReference>
<dbReference type="PANTHER" id="PTHR43391">
    <property type="entry name" value="RETINOL DEHYDROGENASE-RELATED"/>
    <property type="match status" value="1"/>
</dbReference>
<dbReference type="Gene3D" id="3.40.50.720">
    <property type="entry name" value="NAD(P)-binding Rossmann-like Domain"/>
    <property type="match status" value="1"/>
</dbReference>
<dbReference type="PROSITE" id="PS00061">
    <property type="entry name" value="ADH_SHORT"/>
    <property type="match status" value="1"/>
</dbReference>
<dbReference type="GO" id="GO:0005829">
    <property type="term" value="C:cytosol"/>
    <property type="evidence" value="ECO:0007669"/>
    <property type="project" value="TreeGrafter"/>
</dbReference>
<evidence type="ECO:0000313" key="5">
    <source>
        <dbReference type="Proteomes" id="UP000542674"/>
    </source>
</evidence>
<comment type="caution">
    <text evidence="4">The sequence shown here is derived from an EMBL/GenBank/DDBJ whole genome shotgun (WGS) entry which is preliminary data.</text>
</comment>
<proteinExistence type="inferred from homology"/>
<dbReference type="Pfam" id="PF00106">
    <property type="entry name" value="adh_short"/>
    <property type="match status" value="1"/>
</dbReference>
<dbReference type="EMBL" id="JACHJS010000001">
    <property type="protein sequence ID" value="MBB4964254.1"/>
    <property type="molecule type" value="Genomic_DNA"/>
</dbReference>
<dbReference type="InterPro" id="IPR002347">
    <property type="entry name" value="SDR_fam"/>
</dbReference>
<accession>A0A7W7T0D1</accession>
<dbReference type="InterPro" id="IPR020904">
    <property type="entry name" value="Sc_DH/Rdtase_CS"/>
</dbReference>